<organism evidence="2 3">
    <name type="scientific">Coralloluteibacterium stylophorae</name>
    <dbReference type="NCBI Taxonomy" id="1776034"/>
    <lineage>
        <taxon>Bacteria</taxon>
        <taxon>Pseudomonadati</taxon>
        <taxon>Pseudomonadota</taxon>
        <taxon>Gammaproteobacteria</taxon>
        <taxon>Lysobacterales</taxon>
        <taxon>Lysobacteraceae</taxon>
        <taxon>Coralloluteibacterium</taxon>
    </lineage>
</organism>
<proteinExistence type="predicted"/>
<dbReference type="Proteomes" id="UP000675747">
    <property type="component" value="Unassembled WGS sequence"/>
</dbReference>
<feature type="transmembrane region" description="Helical" evidence="1">
    <location>
        <begin position="218"/>
        <end position="238"/>
    </location>
</feature>
<sequence length="405" mass="44488">MTVFALIQLTGWLDDRYFAVAPRVGEDWMRGVLIVYLYLKSAVLILVATFIAHLVLRAQWIALVGMHSVHPGGIDWLRLRLGTIQRRAERRRLASVPEQIDRADDRATVVFALGTYLGTLLLVLTASAVLVLLAALLLKALLPRHIGAVPLLGGLFALLVAPFLLATALDALLGRRIAADGRAARMLEAVFGVYGRIGFGSSGSAAYALVASRGGHRTIRWITAVAILAAVLVVAGQLQAETDPERFGEYAVWPDDAAGTARSIRSPHYDRLRDPRRDPAVPFIQDEVIRHDWLRLTVPFSPAHDAQALGAHCPEVLAPRADEDPDARRVAFADCMQQLHPVSIDGRRLADLHYDLGSDPRTDRPALRAMLDMRGLGRGRHELRVGRPADANGTEAREVVIPFWR</sequence>
<keyword evidence="1" id="KW-0812">Transmembrane</keyword>
<evidence type="ECO:0000256" key="1">
    <source>
        <dbReference type="SAM" id="Phobius"/>
    </source>
</evidence>
<dbReference type="EMBL" id="JAGQFT020000006">
    <property type="protein sequence ID" value="MBS7457572.1"/>
    <property type="molecule type" value="Genomic_DNA"/>
</dbReference>
<evidence type="ECO:0000313" key="3">
    <source>
        <dbReference type="Proteomes" id="UP000675747"/>
    </source>
</evidence>
<reference evidence="2 3" key="1">
    <citation type="journal article" date="2021" name="Microbiol. Resour. Announc.">
        <title>Draft Genome Sequence of Coralloluteibacterium stylophorae LMG 29479T.</title>
        <authorList>
            <person name="Karlyshev A.V."/>
            <person name="Kudryashova E.B."/>
            <person name="Ariskina E.V."/>
            <person name="Conroy A.P."/>
            <person name="Abidueva E.Y."/>
        </authorList>
    </citation>
    <scope>NUCLEOTIDE SEQUENCE [LARGE SCALE GENOMIC DNA]</scope>
    <source>
        <strain evidence="2 3">LMG 29479</strain>
    </source>
</reference>
<dbReference type="AlphaFoldDB" id="A0AAP2CBN1"/>
<dbReference type="RefSeq" id="WP_213173677.1">
    <property type="nucleotide sequence ID" value="NZ_JAGQFT020000006.1"/>
</dbReference>
<feature type="transmembrane region" description="Helical" evidence="1">
    <location>
        <begin position="149"/>
        <end position="173"/>
    </location>
</feature>
<comment type="caution">
    <text evidence="2">The sequence shown here is derived from an EMBL/GenBank/DDBJ whole genome shotgun (WGS) entry which is preliminary data.</text>
</comment>
<gene>
    <name evidence="2" type="ORF">KB893_010540</name>
</gene>
<keyword evidence="1" id="KW-1133">Transmembrane helix</keyword>
<feature type="transmembrane region" description="Helical" evidence="1">
    <location>
        <begin position="109"/>
        <end position="137"/>
    </location>
</feature>
<keyword evidence="1" id="KW-0472">Membrane</keyword>
<keyword evidence="3" id="KW-1185">Reference proteome</keyword>
<name>A0AAP2CBN1_9GAMM</name>
<accession>A0AAP2CBN1</accession>
<evidence type="ECO:0000313" key="2">
    <source>
        <dbReference type="EMBL" id="MBS7457572.1"/>
    </source>
</evidence>
<feature type="transmembrane region" description="Helical" evidence="1">
    <location>
        <begin position="193"/>
        <end position="212"/>
    </location>
</feature>
<feature type="transmembrane region" description="Helical" evidence="1">
    <location>
        <begin position="33"/>
        <end position="56"/>
    </location>
</feature>
<protein>
    <submittedName>
        <fullName evidence="2">Uncharacterized protein</fullName>
    </submittedName>
</protein>